<feature type="binding site" evidence="2">
    <location>
        <position position="59"/>
    </location>
    <ligand>
        <name>substrate</name>
    </ligand>
</feature>
<feature type="active site" description="Proton donor/acceptor" evidence="1">
    <location>
        <position position="81"/>
    </location>
</feature>
<dbReference type="Pfam" id="PF00300">
    <property type="entry name" value="His_Phos_1"/>
    <property type="match status" value="1"/>
</dbReference>
<dbReference type="RefSeq" id="WP_003351290.1">
    <property type="nucleotide sequence ID" value="NZ_AFEU01000002.1"/>
</dbReference>
<gene>
    <name evidence="3" type="ORF">PB1_06012</name>
</gene>
<dbReference type="AlphaFoldDB" id="I3E075"/>
<protein>
    <submittedName>
        <fullName evidence="3">Alpha-ribazole-5'-phosphate phosphatase</fullName>
    </submittedName>
</protein>
<dbReference type="CDD" id="cd07067">
    <property type="entry name" value="HP_PGM_like"/>
    <property type="match status" value="1"/>
</dbReference>
<feature type="active site" description="Tele-phosphohistidine intermediate" evidence="1">
    <location>
        <position position="12"/>
    </location>
</feature>
<reference evidence="3 4" key="1">
    <citation type="journal article" date="2012" name="Appl. Environ. Microbiol.">
        <title>Genome Sequence of Thermotolerant Bacillus methanolicus: Features and Regulation Related to Methylotrophy and Production of L-Lysine and L-Glutamate from Methanol.</title>
        <authorList>
            <person name="Heggeset T.M."/>
            <person name="Krog A."/>
            <person name="Balzer S."/>
            <person name="Wentzel A."/>
            <person name="Ellingsen T.E."/>
            <person name="Brautaset T."/>
        </authorList>
    </citation>
    <scope>NUCLEOTIDE SEQUENCE [LARGE SCALE GENOMIC DNA]</scope>
    <source>
        <strain evidence="3 4">PB1</strain>
    </source>
</reference>
<dbReference type="STRING" id="997296.PB1_06012"/>
<dbReference type="GO" id="GO:0016791">
    <property type="term" value="F:phosphatase activity"/>
    <property type="evidence" value="ECO:0007669"/>
    <property type="project" value="TreeGrafter"/>
</dbReference>
<evidence type="ECO:0000256" key="1">
    <source>
        <dbReference type="PIRSR" id="PIRSR613078-1"/>
    </source>
</evidence>
<comment type="caution">
    <text evidence="3">The sequence shown here is derived from an EMBL/GenBank/DDBJ whole genome shotgun (WGS) entry which is preliminary data.</text>
</comment>
<accession>I3E075</accession>
<organism evidence="3 4">
    <name type="scientific">Bacillus methanolicus PB1</name>
    <dbReference type="NCBI Taxonomy" id="997296"/>
    <lineage>
        <taxon>Bacteria</taxon>
        <taxon>Bacillati</taxon>
        <taxon>Bacillota</taxon>
        <taxon>Bacilli</taxon>
        <taxon>Bacillales</taxon>
        <taxon>Bacillaceae</taxon>
        <taxon>Bacillus</taxon>
    </lineage>
</organism>
<dbReference type="PANTHER" id="PTHR48100:SF1">
    <property type="entry name" value="HISTIDINE PHOSPHATASE FAMILY PROTEIN-RELATED"/>
    <property type="match status" value="1"/>
</dbReference>
<dbReference type="PANTHER" id="PTHR48100">
    <property type="entry name" value="BROAD-SPECIFICITY PHOSPHATASE YOR283W-RELATED"/>
    <property type="match status" value="1"/>
</dbReference>
<dbReference type="EMBL" id="AFEU01000002">
    <property type="protein sequence ID" value="EIJ79896.1"/>
    <property type="molecule type" value="Genomic_DNA"/>
</dbReference>
<proteinExistence type="predicted"/>
<dbReference type="InterPro" id="IPR013078">
    <property type="entry name" value="His_Pase_superF_clade-1"/>
</dbReference>
<dbReference type="eggNOG" id="COG0406">
    <property type="taxonomic scope" value="Bacteria"/>
</dbReference>
<sequence length="208" mass="24333">MGNSVVVALFRHGLTAYNQRKAIIGWSDFQLSHDGRMQIKEIKDQLPEYEKVFSSDLQRCMETARLLFPAADPIVISDLRELNFGIWEGKTHQDLEKDGVYQSWLDDYFSVRPPEGELFPEFAERVDRGWIKLKEEMLQDGVNRAIAVTHGGVIKYLLSKFAPYERPFWEWKVKHGHGYELEWENNAFRRGERCTLLREVPLTEKQNG</sequence>
<dbReference type="InterPro" id="IPR050275">
    <property type="entry name" value="PGM_Phosphatase"/>
</dbReference>
<dbReference type="SMART" id="SM00855">
    <property type="entry name" value="PGAM"/>
    <property type="match status" value="1"/>
</dbReference>
<evidence type="ECO:0000313" key="3">
    <source>
        <dbReference type="EMBL" id="EIJ79896.1"/>
    </source>
</evidence>
<feature type="binding site" evidence="2">
    <location>
        <begin position="11"/>
        <end position="18"/>
    </location>
    <ligand>
        <name>substrate</name>
    </ligand>
</feature>
<name>I3E075_BACMT</name>
<dbReference type="InterPro" id="IPR029033">
    <property type="entry name" value="His_PPase_superfam"/>
</dbReference>
<dbReference type="OrthoDB" id="9783269at2"/>
<keyword evidence="4" id="KW-1185">Reference proteome</keyword>
<evidence type="ECO:0000256" key="2">
    <source>
        <dbReference type="PIRSR" id="PIRSR613078-2"/>
    </source>
</evidence>
<dbReference type="GO" id="GO:0005737">
    <property type="term" value="C:cytoplasm"/>
    <property type="evidence" value="ECO:0007669"/>
    <property type="project" value="TreeGrafter"/>
</dbReference>
<dbReference type="SUPFAM" id="SSF53254">
    <property type="entry name" value="Phosphoglycerate mutase-like"/>
    <property type="match status" value="1"/>
</dbReference>
<dbReference type="Proteomes" id="UP000010523">
    <property type="component" value="Unassembled WGS sequence"/>
</dbReference>
<dbReference type="Gene3D" id="3.40.50.1240">
    <property type="entry name" value="Phosphoglycerate mutase-like"/>
    <property type="match status" value="1"/>
</dbReference>
<evidence type="ECO:0000313" key="4">
    <source>
        <dbReference type="Proteomes" id="UP000010523"/>
    </source>
</evidence>